<dbReference type="EMBL" id="JBJKBG010000011">
    <property type="protein sequence ID" value="KAL3715400.1"/>
    <property type="molecule type" value="Genomic_DNA"/>
</dbReference>
<gene>
    <name evidence="2" type="ORF">ACJRO7_007175</name>
</gene>
<dbReference type="Proteomes" id="UP001634007">
    <property type="component" value="Unassembled WGS sequence"/>
</dbReference>
<keyword evidence="3" id="KW-1185">Reference proteome</keyword>
<keyword evidence="1" id="KW-0472">Membrane</keyword>
<evidence type="ECO:0000313" key="3">
    <source>
        <dbReference type="Proteomes" id="UP001634007"/>
    </source>
</evidence>
<protein>
    <submittedName>
        <fullName evidence="2">Uncharacterized protein</fullName>
    </submittedName>
</protein>
<reference evidence="2 3" key="1">
    <citation type="submission" date="2024-11" db="EMBL/GenBank/DDBJ databases">
        <title>Chromosome-level genome assembly of Eucalyptus globulus Labill. provides insights into its genome evolution.</title>
        <authorList>
            <person name="Li X."/>
        </authorList>
    </citation>
    <scope>NUCLEOTIDE SEQUENCE [LARGE SCALE GENOMIC DNA]</scope>
    <source>
        <strain evidence="2">CL2024</strain>
        <tissue evidence="2">Fresh tender leaves</tissue>
    </source>
</reference>
<dbReference type="AlphaFoldDB" id="A0ABD3IKA5"/>
<proteinExistence type="predicted"/>
<keyword evidence="1" id="KW-1133">Transmembrane helix</keyword>
<keyword evidence="1" id="KW-0812">Transmembrane</keyword>
<name>A0ABD3IKA5_EUCGL</name>
<organism evidence="2 3">
    <name type="scientific">Eucalyptus globulus</name>
    <name type="common">Tasmanian blue gum</name>
    <dbReference type="NCBI Taxonomy" id="34317"/>
    <lineage>
        <taxon>Eukaryota</taxon>
        <taxon>Viridiplantae</taxon>
        <taxon>Streptophyta</taxon>
        <taxon>Embryophyta</taxon>
        <taxon>Tracheophyta</taxon>
        <taxon>Spermatophyta</taxon>
        <taxon>Magnoliopsida</taxon>
        <taxon>eudicotyledons</taxon>
        <taxon>Gunneridae</taxon>
        <taxon>Pentapetalae</taxon>
        <taxon>rosids</taxon>
        <taxon>malvids</taxon>
        <taxon>Myrtales</taxon>
        <taxon>Myrtaceae</taxon>
        <taxon>Myrtoideae</taxon>
        <taxon>Eucalypteae</taxon>
        <taxon>Eucalyptus</taxon>
    </lineage>
</organism>
<comment type="caution">
    <text evidence="2">The sequence shown here is derived from an EMBL/GenBank/DDBJ whole genome shotgun (WGS) entry which is preliminary data.</text>
</comment>
<accession>A0ABD3IKA5</accession>
<evidence type="ECO:0000256" key="1">
    <source>
        <dbReference type="SAM" id="Phobius"/>
    </source>
</evidence>
<evidence type="ECO:0000313" key="2">
    <source>
        <dbReference type="EMBL" id="KAL3715400.1"/>
    </source>
</evidence>
<feature type="transmembrane region" description="Helical" evidence="1">
    <location>
        <begin position="41"/>
        <end position="63"/>
    </location>
</feature>
<sequence length="129" mass="14888">MACLVMCQRYVSPKDMHYVSCDDQESIQNGDGYLKFTRLCFFMINICCVATAHILSLTAIWIVMSRYELRIENVIQTIALCVERMMMRNSHRKKIPFVATCEVTLARYGQSWQREARTGSAVFSDFSGH</sequence>